<reference evidence="6 7" key="1">
    <citation type="journal article" date="2023" name="Virus Evol.">
        <title>Computational host range prediction-The good, the bad, and the ugly.</title>
        <authorList>
            <person name="Howell A.A."/>
            <person name="Versoza C.J."/>
            <person name="Pfeifer S.P."/>
        </authorList>
    </citation>
    <scope>NUCLEOTIDE SEQUENCE [LARGE SCALE GENOMIC DNA]</scope>
    <source>
        <strain evidence="6 7">1610/1b</strain>
    </source>
</reference>
<dbReference type="InterPro" id="IPR046373">
    <property type="entry name" value="Acyl-CoA_Oxase/DH_mid-dom_sf"/>
</dbReference>
<gene>
    <name evidence="6" type="ORF">RVF87_02335</name>
</gene>
<protein>
    <submittedName>
        <fullName evidence="6">4-hydroxyphenylacetate 3-hydroxylase N-terminal domain-containing protein</fullName>
    </submittedName>
</protein>
<dbReference type="PIRSF" id="PIRSF000331">
    <property type="entry name" value="HpaA_HpaB"/>
    <property type="match status" value="1"/>
</dbReference>
<feature type="domain" description="HpaB/PvcC/4-BUDH C-terminal" evidence="4">
    <location>
        <begin position="273"/>
        <end position="462"/>
    </location>
</feature>
<proteinExistence type="predicted"/>
<evidence type="ECO:0000256" key="2">
    <source>
        <dbReference type="ARBA" id="ARBA00022827"/>
    </source>
</evidence>
<dbReference type="Gene3D" id="2.40.110.10">
    <property type="entry name" value="Butyryl-CoA Dehydrogenase, subunit A, domain 2"/>
    <property type="match status" value="1"/>
</dbReference>
<evidence type="ECO:0000259" key="4">
    <source>
        <dbReference type="Pfam" id="PF03241"/>
    </source>
</evidence>
<dbReference type="PANTHER" id="PTHR36117:SF3">
    <property type="entry name" value="4-HYDROXYPHENYLACETATE 3-MONOOXYGENASE-RELATED"/>
    <property type="match status" value="1"/>
</dbReference>
<evidence type="ECO:0000256" key="3">
    <source>
        <dbReference type="ARBA" id="ARBA00023002"/>
    </source>
</evidence>
<dbReference type="SUPFAM" id="SSF56645">
    <property type="entry name" value="Acyl-CoA dehydrogenase NM domain-like"/>
    <property type="match status" value="1"/>
</dbReference>
<evidence type="ECO:0000313" key="6">
    <source>
        <dbReference type="EMBL" id="WYY07947.1"/>
    </source>
</evidence>
<sequence length="471" mass="50797">MALRTPQAYRDGLRDGRRVVYRGQHVADVTAFAEFDAAISHSALAYDIARREPDLAVADDGDGPYTAFYRVPRTADDIVERGRLIESLSRLGAGTIVLKEVGSDALFALLRALDGDGLENARAFYRYCCENDVALAVAQTDVKGDRSLPPHRQADPDFYLRVVDEDDESITVSGAKVHTSFSANADEIIVLPTRAMGAADADWAVSFAIPVDTEGLTLYVSPYLHGEPDPFEHPISARHKLLESLTVFDNVRVPKSRVFLNRQPELAGPLALAFVDYHRFTAVNYKLPILDLIVGAALAMAEANGIAGAGHVKTKITELITYAETVRGFAELAAVRSAPGGNDIRLPDPLAVNMAKYHFAHGFHAATATLIDLAGGLIVTGPGGADWADPSTRAVLEKYFAGAVPAEQRLRTINLIGDICAGQWGGYQAVLATHAEGSLEAEKLQIARAFDDTRARAAVAQVLREAQEPRA</sequence>
<keyword evidence="2" id="KW-0274">FAD</keyword>
<dbReference type="InterPro" id="IPR024674">
    <property type="entry name" value="HpaB/PvcC/4-BUDH_N"/>
</dbReference>
<organism evidence="6 7">
    <name type="scientific">Gordonia hydrophobica</name>
    <dbReference type="NCBI Taxonomy" id="40516"/>
    <lineage>
        <taxon>Bacteria</taxon>
        <taxon>Bacillati</taxon>
        <taxon>Actinomycetota</taxon>
        <taxon>Actinomycetes</taxon>
        <taxon>Mycobacteriales</taxon>
        <taxon>Gordoniaceae</taxon>
        <taxon>Gordonia</taxon>
    </lineage>
</organism>
<feature type="domain" description="HpaB/PvcC/4-BUDH N-terminal" evidence="5">
    <location>
        <begin position="5"/>
        <end position="260"/>
    </location>
</feature>
<dbReference type="Proteomes" id="UP001479933">
    <property type="component" value="Chromosome"/>
</dbReference>
<name>A0ABZ2U2U9_9ACTN</name>
<keyword evidence="3" id="KW-0560">Oxidoreductase</keyword>
<evidence type="ECO:0000259" key="5">
    <source>
        <dbReference type="Pfam" id="PF11794"/>
    </source>
</evidence>
<dbReference type="Pfam" id="PF11794">
    <property type="entry name" value="HpaB_N"/>
    <property type="match status" value="1"/>
</dbReference>
<dbReference type="SUPFAM" id="SSF47203">
    <property type="entry name" value="Acyl-CoA dehydrogenase C-terminal domain-like"/>
    <property type="match status" value="1"/>
</dbReference>
<keyword evidence="1" id="KW-0285">Flavoprotein</keyword>
<dbReference type="InterPro" id="IPR009100">
    <property type="entry name" value="AcylCoA_DH/oxidase_NM_dom_sf"/>
</dbReference>
<keyword evidence="7" id="KW-1185">Reference proteome</keyword>
<evidence type="ECO:0000256" key="1">
    <source>
        <dbReference type="ARBA" id="ARBA00022630"/>
    </source>
</evidence>
<dbReference type="InterPro" id="IPR036250">
    <property type="entry name" value="AcylCo_DH-like_C"/>
</dbReference>
<dbReference type="InterPro" id="IPR004925">
    <property type="entry name" value="HpaB/PvcC/4-BUDH"/>
</dbReference>
<dbReference type="Gene3D" id="1.10.3140.10">
    <property type="entry name" value="4-hydroxybutyryl-coa dehydratase, domain 1"/>
    <property type="match status" value="1"/>
</dbReference>
<dbReference type="Pfam" id="PF03241">
    <property type="entry name" value="HpaB"/>
    <property type="match status" value="1"/>
</dbReference>
<accession>A0ABZ2U2U9</accession>
<dbReference type="PANTHER" id="PTHR36117">
    <property type="entry name" value="4-HYDROXYPHENYLACETATE 3-MONOOXYGENASE-RELATED"/>
    <property type="match status" value="1"/>
</dbReference>
<dbReference type="Gene3D" id="1.20.140.10">
    <property type="entry name" value="Butyryl-CoA Dehydrogenase, subunit A, domain 3"/>
    <property type="match status" value="1"/>
</dbReference>
<dbReference type="RefSeq" id="WP_066171188.1">
    <property type="nucleotide sequence ID" value="NZ_CP136137.1"/>
</dbReference>
<dbReference type="InterPro" id="IPR024719">
    <property type="entry name" value="HpaB/PvcC/4-BUDH_C"/>
</dbReference>
<evidence type="ECO:0000313" key="7">
    <source>
        <dbReference type="Proteomes" id="UP001479933"/>
    </source>
</evidence>
<dbReference type="EMBL" id="CP136137">
    <property type="protein sequence ID" value="WYY07947.1"/>
    <property type="molecule type" value="Genomic_DNA"/>
</dbReference>